<dbReference type="InterPro" id="IPR018253">
    <property type="entry name" value="DnaJ_domain_CS"/>
</dbReference>
<dbReference type="RefSeq" id="XP_002492479.1">
    <property type="nucleotide sequence ID" value="XM_002492434.1"/>
</dbReference>
<dbReference type="GeneID" id="8200091"/>
<keyword evidence="2" id="KW-1133">Transmembrane helix</keyword>
<feature type="domain" description="J" evidence="3">
    <location>
        <begin position="18"/>
        <end position="88"/>
    </location>
</feature>
<keyword evidence="5" id="KW-1185">Reference proteome</keyword>
<dbReference type="SUPFAM" id="SSF46565">
    <property type="entry name" value="Chaperone J-domain"/>
    <property type="match status" value="1"/>
</dbReference>
<evidence type="ECO:0000256" key="1">
    <source>
        <dbReference type="SAM" id="MobiDB-lite"/>
    </source>
</evidence>
<evidence type="ECO:0000259" key="3">
    <source>
        <dbReference type="PROSITE" id="PS50076"/>
    </source>
</evidence>
<dbReference type="OrthoDB" id="10250354at2759"/>
<dbReference type="CDD" id="cd06257">
    <property type="entry name" value="DnaJ"/>
    <property type="match status" value="1"/>
</dbReference>
<dbReference type="AlphaFoldDB" id="C4R414"/>
<dbReference type="Proteomes" id="UP000000314">
    <property type="component" value="Chromosome 3"/>
</dbReference>
<keyword evidence="2" id="KW-0472">Membrane</keyword>
<feature type="compositionally biased region" description="Low complexity" evidence="1">
    <location>
        <begin position="248"/>
        <end position="263"/>
    </location>
</feature>
<dbReference type="GO" id="GO:0005737">
    <property type="term" value="C:cytoplasm"/>
    <property type="evidence" value="ECO:0007669"/>
    <property type="project" value="TreeGrafter"/>
</dbReference>
<sequence>MYIRKFHSLAALSKQQINHYDILGVPPHASKDEIKKRFRQLSKKYHPDLNTHLEEPDKKANHDKFIQIVNSYEVLSDDSTKTQFDRNRGVNEEQLRKAKRQEFHDRYYGDAKTYSHRPSGYYNTKKNRVHYGEGVRFRGKSQFHGEFNEPSNYDVPHFDYDKHLAKNIAYEKRFTGARGYRGGDLRSHQMTHRSINHGVRKDIFIDKESGWGGVMAGLVISFFGLSFTAWALSTKEARPGQYHREPTQKTTSKVQSSSSQTDSAPSHEFAKSPESPSKSPSEKSPPESNSSNITSTLISRASR</sequence>
<dbReference type="KEGG" id="ppa:PAS_chr3_1172"/>
<dbReference type="PRINTS" id="PR00625">
    <property type="entry name" value="JDOMAIN"/>
</dbReference>
<dbReference type="STRING" id="644223.C4R414"/>
<dbReference type="PANTHER" id="PTHR43096:SF58">
    <property type="entry name" value="CHAPERONE DNAJ-DOMAIN SUPERFAMILY PROTEIN"/>
    <property type="match status" value="1"/>
</dbReference>
<accession>C4R414</accession>
<evidence type="ECO:0000256" key="2">
    <source>
        <dbReference type="SAM" id="Phobius"/>
    </source>
</evidence>
<dbReference type="PROSITE" id="PS00636">
    <property type="entry name" value="DNAJ_1"/>
    <property type="match status" value="1"/>
</dbReference>
<dbReference type="InParanoid" id="C4R414"/>
<feature type="compositionally biased region" description="Low complexity" evidence="1">
    <location>
        <begin position="286"/>
        <end position="303"/>
    </location>
</feature>
<dbReference type="InterPro" id="IPR001623">
    <property type="entry name" value="DnaJ_domain"/>
</dbReference>
<evidence type="ECO:0000313" key="4">
    <source>
        <dbReference type="EMBL" id="CAY70300.1"/>
    </source>
</evidence>
<protein>
    <recommendedName>
        <fullName evidence="3">J domain-containing protein</fullName>
    </recommendedName>
</protein>
<dbReference type="PROSITE" id="PS50076">
    <property type="entry name" value="DNAJ_2"/>
    <property type="match status" value="1"/>
</dbReference>
<name>C4R414_KOMPG</name>
<dbReference type="eggNOG" id="KOG0715">
    <property type="taxonomic scope" value="Eukaryota"/>
</dbReference>
<feature type="transmembrane region" description="Helical" evidence="2">
    <location>
        <begin position="210"/>
        <end position="232"/>
    </location>
</feature>
<dbReference type="GO" id="GO:0051082">
    <property type="term" value="F:unfolded protein binding"/>
    <property type="evidence" value="ECO:0007669"/>
    <property type="project" value="TreeGrafter"/>
</dbReference>
<gene>
    <name evidence="4" type="ordered locus">PAS_chr3_1172</name>
</gene>
<dbReference type="SMR" id="C4R414"/>
<feature type="compositionally biased region" description="Basic and acidic residues" evidence="1">
    <location>
        <begin position="237"/>
        <end position="247"/>
    </location>
</feature>
<dbReference type="SMART" id="SM00271">
    <property type="entry name" value="DnaJ"/>
    <property type="match status" value="1"/>
</dbReference>
<keyword evidence="2" id="KW-0812">Transmembrane</keyword>
<dbReference type="InterPro" id="IPR036869">
    <property type="entry name" value="J_dom_sf"/>
</dbReference>
<organism evidence="4 5">
    <name type="scientific">Komagataella phaffii (strain GS115 / ATCC 20864)</name>
    <name type="common">Yeast</name>
    <name type="synonym">Pichia pastoris</name>
    <dbReference type="NCBI Taxonomy" id="644223"/>
    <lineage>
        <taxon>Eukaryota</taxon>
        <taxon>Fungi</taxon>
        <taxon>Dikarya</taxon>
        <taxon>Ascomycota</taxon>
        <taxon>Saccharomycotina</taxon>
        <taxon>Pichiomycetes</taxon>
        <taxon>Pichiales</taxon>
        <taxon>Pichiaceae</taxon>
        <taxon>Komagataella</taxon>
    </lineage>
</organism>
<dbReference type="HOGENOM" id="CLU_918644_0_0_1"/>
<reference evidence="4 5" key="1">
    <citation type="journal article" date="2009" name="Nat. Biotechnol.">
        <title>Genome sequence of the recombinant protein production host Pichia pastoris.</title>
        <authorList>
            <person name="De Schutter K."/>
            <person name="Lin Y.C."/>
            <person name="Tiels P."/>
            <person name="Van Hecke A."/>
            <person name="Glinka S."/>
            <person name="Weber-Lehmann J."/>
            <person name="Rouze P."/>
            <person name="Van de Peer Y."/>
            <person name="Callewaert N."/>
        </authorList>
    </citation>
    <scope>NUCLEOTIDE SEQUENCE [LARGE SCALE GENOMIC DNA]</scope>
    <source>
        <strain evidence="5">GS115 / ATCC 20864</strain>
    </source>
</reference>
<dbReference type="GO" id="GO:0042026">
    <property type="term" value="P:protein refolding"/>
    <property type="evidence" value="ECO:0007669"/>
    <property type="project" value="TreeGrafter"/>
</dbReference>
<feature type="region of interest" description="Disordered" evidence="1">
    <location>
        <begin position="237"/>
        <end position="303"/>
    </location>
</feature>
<evidence type="ECO:0000313" key="5">
    <source>
        <dbReference type="Proteomes" id="UP000000314"/>
    </source>
</evidence>
<dbReference type="EMBL" id="FN392321">
    <property type="protein sequence ID" value="CAY70300.1"/>
    <property type="molecule type" value="Genomic_DNA"/>
</dbReference>
<dbReference type="Pfam" id="PF00226">
    <property type="entry name" value="DnaJ"/>
    <property type="match status" value="1"/>
</dbReference>
<proteinExistence type="predicted"/>
<dbReference type="Gene3D" id="1.10.287.110">
    <property type="entry name" value="DnaJ domain"/>
    <property type="match status" value="1"/>
</dbReference>
<dbReference type="PANTHER" id="PTHR43096">
    <property type="entry name" value="DNAJ HOMOLOG 1, MITOCHONDRIAL-RELATED"/>
    <property type="match status" value="1"/>
</dbReference>